<feature type="region of interest" description="Disordered" evidence="1">
    <location>
        <begin position="265"/>
        <end position="364"/>
    </location>
</feature>
<dbReference type="EMBL" id="JAFIMR010000044">
    <property type="protein sequence ID" value="KAI1856378.1"/>
    <property type="molecule type" value="Genomic_DNA"/>
</dbReference>
<keyword evidence="2" id="KW-1133">Transmembrane helix</keyword>
<feature type="transmembrane region" description="Helical" evidence="2">
    <location>
        <begin position="168"/>
        <end position="186"/>
    </location>
</feature>
<keyword evidence="4" id="KW-1185">Reference proteome</keyword>
<reference evidence="3" key="1">
    <citation type="submission" date="2021-03" db="EMBL/GenBank/DDBJ databases">
        <title>Revisited historic fungal species revealed as producer of novel bioactive compounds through whole genome sequencing and comparative genomics.</title>
        <authorList>
            <person name="Vignolle G.A."/>
            <person name="Hochenegger N."/>
            <person name="Mach R.L."/>
            <person name="Mach-Aigner A.R."/>
            <person name="Javad Rahimi M."/>
            <person name="Salim K.A."/>
            <person name="Chan C.M."/>
            <person name="Lim L.B.L."/>
            <person name="Cai F."/>
            <person name="Druzhinina I.S."/>
            <person name="U'Ren J.M."/>
            <person name="Derntl C."/>
        </authorList>
    </citation>
    <scope>NUCLEOTIDE SEQUENCE</scope>
    <source>
        <strain evidence="3">TUCIM 5799</strain>
    </source>
</reference>
<comment type="caution">
    <text evidence="3">The sequence shown here is derived from an EMBL/GenBank/DDBJ whole genome shotgun (WGS) entry which is preliminary data.</text>
</comment>
<accession>A0A9P9WBY0</accession>
<feature type="transmembrane region" description="Helical" evidence="2">
    <location>
        <begin position="207"/>
        <end position="225"/>
    </location>
</feature>
<dbReference type="PANTHER" id="PTHR35179:SF1">
    <property type="entry name" value="INTEGRAL MEMBRANE PROTEIN"/>
    <property type="match status" value="1"/>
</dbReference>
<keyword evidence="2" id="KW-0812">Transmembrane</keyword>
<evidence type="ECO:0000256" key="1">
    <source>
        <dbReference type="SAM" id="MobiDB-lite"/>
    </source>
</evidence>
<organism evidence="3 4">
    <name type="scientific">Neoarthrinium moseri</name>
    <dbReference type="NCBI Taxonomy" id="1658444"/>
    <lineage>
        <taxon>Eukaryota</taxon>
        <taxon>Fungi</taxon>
        <taxon>Dikarya</taxon>
        <taxon>Ascomycota</taxon>
        <taxon>Pezizomycotina</taxon>
        <taxon>Sordariomycetes</taxon>
        <taxon>Xylariomycetidae</taxon>
        <taxon>Amphisphaeriales</taxon>
        <taxon>Apiosporaceae</taxon>
        <taxon>Neoarthrinium</taxon>
    </lineage>
</organism>
<evidence type="ECO:0000256" key="2">
    <source>
        <dbReference type="SAM" id="Phobius"/>
    </source>
</evidence>
<name>A0A9P9WBY0_9PEZI</name>
<feature type="compositionally biased region" description="Basic and acidic residues" evidence="1">
    <location>
        <begin position="293"/>
        <end position="302"/>
    </location>
</feature>
<evidence type="ECO:0000313" key="4">
    <source>
        <dbReference type="Proteomes" id="UP000829685"/>
    </source>
</evidence>
<feature type="transmembrane region" description="Helical" evidence="2">
    <location>
        <begin position="20"/>
        <end position="39"/>
    </location>
</feature>
<dbReference type="OrthoDB" id="3205825at2759"/>
<protein>
    <submittedName>
        <fullName evidence="3">Uncharacterized protein</fullName>
    </submittedName>
</protein>
<sequence length="364" mass="40822">MAGFLIPEWYQSAVPTLDDLLIVSIIWGFTLASGLFAAAKAFKQTRRMMKRARGLHAYSIMVWAEWSVSMIIGVVSWLFIRGIVPASFWVYFGLLCLWVIQIQCICGIIINRIALLMVDKRRACSIRWVVAVILGLINISVFIIWIPARLQISPQYIAINEIWDRIEKVIFLIVDAGLNLYFIHLVRSRLIANGLTKYMPLFRYNMFMVAVSMSLDIILIGSMSIPNGLVYVQFHPLVYMLKLHIEMNIADLIVKVVKATGDSQSPYAYSNSQGTELRSRGARGIFGGPSGNKTDKNTEDHQYPTTQSYAKGGGDPSTKQASGKGITKIMQTTVVSRKRDDADGDDSSQSSTRHLKNQHSDSFV</sequence>
<keyword evidence="2" id="KW-0472">Membrane</keyword>
<feature type="compositionally biased region" description="Polar residues" evidence="1">
    <location>
        <begin position="265"/>
        <end position="276"/>
    </location>
</feature>
<evidence type="ECO:0000313" key="3">
    <source>
        <dbReference type="EMBL" id="KAI1856378.1"/>
    </source>
</evidence>
<feature type="transmembrane region" description="Helical" evidence="2">
    <location>
        <begin position="126"/>
        <end position="148"/>
    </location>
</feature>
<gene>
    <name evidence="3" type="ORF">JX265_011625</name>
</gene>
<feature type="transmembrane region" description="Helical" evidence="2">
    <location>
        <begin position="86"/>
        <end position="114"/>
    </location>
</feature>
<feature type="transmembrane region" description="Helical" evidence="2">
    <location>
        <begin position="60"/>
        <end position="80"/>
    </location>
</feature>
<dbReference type="AlphaFoldDB" id="A0A9P9WBY0"/>
<dbReference type="PANTHER" id="PTHR35179">
    <property type="entry name" value="PROTEIN CBG02620"/>
    <property type="match status" value="1"/>
</dbReference>
<proteinExistence type="predicted"/>
<dbReference type="Proteomes" id="UP000829685">
    <property type="component" value="Unassembled WGS sequence"/>
</dbReference>